<sequence length="121" mass="13560">MFSALNSVDNPPAFREHHIVRVAVQVIIQVIAVTYVDVPFIILVMAGNKLSGYSSGSACVGGVIGGVRLFYDTRKREILARASLRVIEQKTIINEDCIMAKLLRNQLKLRLINLRRILLKE</sequence>
<feature type="transmembrane region" description="Helical" evidence="1">
    <location>
        <begin position="22"/>
        <end position="46"/>
    </location>
</feature>
<proteinExistence type="predicted"/>
<keyword evidence="1" id="KW-0472">Membrane</keyword>
<gene>
    <name evidence="2" type="ORF">EZS28_027264</name>
</gene>
<reference evidence="2 3" key="1">
    <citation type="submission" date="2019-03" db="EMBL/GenBank/DDBJ databases">
        <title>Single cell metagenomics reveals metabolic interactions within the superorganism composed of flagellate Streblomastix strix and complex community of Bacteroidetes bacteria on its surface.</title>
        <authorList>
            <person name="Treitli S.C."/>
            <person name="Kolisko M."/>
            <person name="Husnik F."/>
            <person name="Keeling P."/>
            <person name="Hampl V."/>
        </authorList>
    </citation>
    <scope>NUCLEOTIDE SEQUENCE [LARGE SCALE GENOMIC DNA]</scope>
    <source>
        <strain evidence="2">ST1C</strain>
    </source>
</reference>
<keyword evidence="1" id="KW-0812">Transmembrane</keyword>
<keyword evidence="1" id="KW-1133">Transmembrane helix</keyword>
<dbReference type="AlphaFoldDB" id="A0A5J4V398"/>
<comment type="caution">
    <text evidence="2">The sequence shown here is derived from an EMBL/GenBank/DDBJ whole genome shotgun (WGS) entry which is preliminary data.</text>
</comment>
<name>A0A5J4V398_9EUKA</name>
<accession>A0A5J4V398</accession>
<protein>
    <submittedName>
        <fullName evidence="2">Uncharacterized protein</fullName>
    </submittedName>
</protein>
<dbReference type="Proteomes" id="UP000324800">
    <property type="component" value="Unassembled WGS sequence"/>
</dbReference>
<evidence type="ECO:0000313" key="2">
    <source>
        <dbReference type="EMBL" id="KAA6377209.1"/>
    </source>
</evidence>
<organism evidence="2 3">
    <name type="scientific">Streblomastix strix</name>
    <dbReference type="NCBI Taxonomy" id="222440"/>
    <lineage>
        <taxon>Eukaryota</taxon>
        <taxon>Metamonada</taxon>
        <taxon>Preaxostyla</taxon>
        <taxon>Oxymonadida</taxon>
        <taxon>Streblomastigidae</taxon>
        <taxon>Streblomastix</taxon>
    </lineage>
</organism>
<evidence type="ECO:0000313" key="3">
    <source>
        <dbReference type="Proteomes" id="UP000324800"/>
    </source>
</evidence>
<dbReference type="EMBL" id="SNRW01009975">
    <property type="protein sequence ID" value="KAA6377209.1"/>
    <property type="molecule type" value="Genomic_DNA"/>
</dbReference>
<evidence type="ECO:0000256" key="1">
    <source>
        <dbReference type="SAM" id="Phobius"/>
    </source>
</evidence>
<feature type="transmembrane region" description="Helical" evidence="1">
    <location>
        <begin position="52"/>
        <end position="71"/>
    </location>
</feature>